<reference evidence="2 3" key="1">
    <citation type="submission" date="2019-01" db="EMBL/GenBank/DDBJ databases">
        <title>Sequencing the genomes of 1000 actinobacteria strains.</title>
        <authorList>
            <person name="Klenk H.-P."/>
        </authorList>
    </citation>
    <scope>NUCLEOTIDE SEQUENCE [LARGE SCALE GENOMIC DNA]</scope>
    <source>
        <strain evidence="2 3">DSM 43925</strain>
    </source>
</reference>
<dbReference type="EMBL" id="SAUN01000001">
    <property type="protein sequence ID" value="RVX39110.1"/>
    <property type="molecule type" value="Genomic_DNA"/>
</dbReference>
<dbReference type="AlphaFoldDB" id="A0A438LZZ4"/>
<dbReference type="Gene3D" id="3.90.1580.10">
    <property type="entry name" value="paralog of FGE (formylglycine-generating enzyme)"/>
    <property type="match status" value="1"/>
</dbReference>
<dbReference type="GO" id="GO:0120147">
    <property type="term" value="F:formylglycine-generating oxidase activity"/>
    <property type="evidence" value="ECO:0007669"/>
    <property type="project" value="TreeGrafter"/>
</dbReference>
<accession>A0A438LZZ4</accession>
<proteinExistence type="predicted"/>
<sequence>MTRTLGPAKPPHGAASAVRLDGGVFTMGSDVHYREEAPAHQVHVDAFAIDPIAVTNRLFAAFVAATGYVTVAERPLDPAHFPSAPLENLVPGSMVVVPTPGPVDLRQLTLWWRWTPGACWRFLEGRGSSIENRLDHPVVHVAT</sequence>
<dbReference type="Pfam" id="PF03781">
    <property type="entry name" value="FGE-sulfatase"/>
    <property type="match status" value="1"/>
</dbReference>
<comment type="caution">
    <text evidence="2">The sequence shown here is derived from an EMBL/GenBank/DDBJ whole genome shotgun (WGS) entry which is preliminary data.</text>
</comment>
<evidence type="ECO:0000313" key="3">
    <source>
        <dbReference type="Proteomes" id="UP000284824"/>
    </source>
</evidence>
<dbReference type="InterPro" id="IPR005532">
    <property type="entry name" value="SUMF_dom"/>
</dbReference>
<dbReference type="PANTHER" id="PTHR23150:SF19">
    <property type="entry name" value="FORMYLGLYCINE-GENERATING ENZYME"/>
    <property type="match status" value="1"/>
</dbReference>
<dbReference type="RefSeq" id="WP_127931651.1">
    <property type="nucleotide sequence ID" value="NZ_SAUN01000001.1"/>
</dbReference>
<evidence type="ECO:0000259" key="1">
    <source>
        <dbReference type="Pfam" id="PF03781"/>
    </source>
</evidence>
<dbReference type="OrthoDB" id="9768004at2"/>
<dbReference type="InterPro" id="IPR016187">
    <property type="entry name" value="CTDL_fold"/>
</dbReference>
<gene>
    <name evidence="2" type="ORF">EDD27_1451</name>
</gene>
<dbReference type="SUPFAM" id="SSF56436">
    <property type="entry name" value="C-type lectin-like"/>
    <property type="match status" value="1"/>
</dbReference>
<protein>
    <submittedName>
        <fullName evidence="2">Sulfatase-modifying factor enzyme 1</fullName>
    </submittedName>
</protein>
<name>A0A438LZZ4_9ACTN</name>
<dbReference type="Proteomes" id="UP000284824">
    <property type="component" value="Unassembled WGS sequence"/>
</dbReference>
<keyword evidence="3" id="KW-1185">Reference proteome</keyword>
<dbReference type="PANTHER" id="PTHR23150">
    <property type="entry name" value="SULFATASE MODIFYING FACTOR 1, 2"/>
    <property type="match status" value="1"/>
</dbReference>
<organism evidence="2 3">
    <name type="scientific">Nonomuraea polychroma</name>
    <dbReference type="NCBI Taxonomy" id="46176"/>
    <lineage>
        <taxon>Bacteria</taxon>
        <taxon>Bacillati</taxon>
        <taxon>Actinomycetota</taxon>
        <taxon>Actinomycetes</taxon>
        <taxon>Streptosporangiales</taxon>
        <taxon>Streptosporangiaceae</taxon>
        <taxon>Nonomuraea</taxon>
    </lineage>
</organism>
<dbReference type="InterPro" id="IPR042095">
    <property type="entry name" value="SUMF_sf"/>
</dbReference>
<evidence type="ECO:0000313" key="2">
    <source>
        <dbReference type="EMBL" id="RVX39110.1"/>
    </source>
</evidence>
<dbReference type="InterPro" id="IPR051043">
    <property type="entry name" value="Sulfatase_Mod_Factor_Kinase"/>
</dbReference>
<feature type="domain" description="Sulfatase-modifying factor enzyme-like" evidence="1">
    <location>
        <begin position="15"/>
        <end position="142"/>
    </location>
</feature>